<evidence type="ECO:0000313" key="6">
    <source>
        <dbReference type="Proteomes" id="UP000002072"/>
    </source>
</evidence>
<accession>D1AYC9</accession>
<dbReference type="InterPro" id="IPR012340">
    <property type="entry name" value="NA-bd_OB-fold"/>
</dbReference>
<dbReference type="Pfam" id="PF11967">
    <property type="entry name" value="RecO_N"/>
    <property type="match status" value="1"/>
</dbReference>
<dbReference type="PANTHER" id="PTHR33991">
    <property type="entry name" value="DNA REPAIR PROTEIN RECO"/>
    <property type="match status" value="1"/>
</dbReference>
<dbReference type="EMBL" id="CP001779">
    <property type="protein sequence ID" value="ACZ01305.1"/>
    <property type="molecule type" value="Genomic_DNA"/>
</dbReference>
<dbReference type="OrthoDB" id="81972at2"/>
<keyword evidence="6" id="KW-1185">Reference proteome</keyword>
<dbReference type="SUPFAM" id="SSF50249">
    <property type="entry name" value="Nucleic acid-binding proteins"/>
    <property type="match status" value="1"/>
</dbReference>
<keyword evidence="1" id="KW-0227">DNA damage</keyword>
<dbReference type="STRING" id="519441.Smon_0837"/>
<evidence type="ECO:0000256" key="3">
    <source>
        <dbReference type="ARBA" id="ARBA00023204"/>
    </source>
</evidence>
<protein>
    <submittedName>
        <fullName evidence="5">Recombinational DNA repair protein (RecF pathway)-like protein</fullName>
    </submittedName>
</protein>
<proteinExistence type="predicted"/>
<dbReference type="HOGENOM" id="CLU_111593_0_0_0"/>
<dbReference type="RefSeq" id="WP_012858855.1">
    <property type="nucleotide sequence ID" value="NC_013515.1"/>
</dbReference>
<keyword evidence="3" id="KW-0234">DNA repair</keyword>
<evidence type="ECO:0000256" key="2">
    <source>
        <dbReference type="ARBA" id="ARBA00023172"/>
    </source>
</evidence>
<dbReference type="GO" id="GO:0043590">
    <property type="term" value="C:bacterial nucleoid"/>
    <property type="evidence" value="ECO:0007669"/>
    <property type="project" value="TreeGrafter"/>
</dbReference>
<organism evidence="5 6">
    <name type="scientific">Streptobacillus moniliformis (strain ATCC 14647 / DSM 12112 / NCTC 10651 / 9901)</name>
    <dbReference type="NCBI Taxonomy" id="519441"/>
    <lineage>
        <taxon>Bacteria</taxon>
        <taxon>Fusobacteriati</taxon>
        <taxon>Fusobacteriota</taxon>
        <taxon>Fusobacteriia</taxon>
        <taxon>Fusobacteriales</taxon>
        <taxon>Leptotrichiaceae</taxon>
        <taxon>Streptobacillus</taxon>
    </lineage>
</organism>
<keyword evidence="2" id="KW-0233">DNA recombination</keyword>
<dbReference type="InterPro" id="IPR022572">
    <property type="entry name" value="DNA_rep/recomb_RecO_N"/>
</dbReference>
<dbReference type="Gene3D" id="2.40.50.140">
    <property type="entry name" value="Nucleic acid-binding proteins"/>
    <property type="match status" value="1"/>
</dbReference>
<evidence type="ECO:0000259" key="4">
    <source>
        <dbReference type="Pfam" id="PF11967"/>
    </source>
</evidence>
<dbReference type="Proteomes" id="UP000002072">
    <property type="component" value="Chromosome"/>
</dbReference>
<dbReference type="InterPro" id="IPR003717">
    <property type="entry name" value="RecO"/>
</dbReference>
<dbReference type="GO" id="GO:0006302">
    <property type="term" value="P:double-strand break repair"/>
    <property type="evidence" value="ECO:0007669"/>
    <property type="project" value="TreeGrafter"/>
</dbReference>
<name>D1AYC9_STRM9</name>
<evidence type="ECO:0000313" key="5">
    <source>
        <dbReference type="EMBL" id="ACZ01305.1"/>
    </source>
</evidence>
<gene>
    <name evidence="5" type="ordered locus">Smon_0837</name>
</gene>
<dbReference type="NCBIfam" id="TIGR00613">
    <property type="entry name" value="reco"/>
    <property type="match status" value="1"/>
</dbReference>
<dbReference type="KEGG" id="smf:Smon_0837"/>
<dbReference type="PANTHER" id="PTHR33991:SF1">
    <property type="entry name" value="DNA REPAIR PROTEIN RECO"/>
    <property type="match status" value="1"/>
</dbReference>
<sequence length="215" mass="25062">MKLINDVAIILNKKEISGSSVLVTMFTKEHGKISAIIFNARNSKKKHLASIMPLSISDVELEIKSNSKIIKNSILKKSFDKSLLKIEKLQLSLYVLHSLNQVLEFDNPEEELYNKSIEILEYINELDENTFLDVNFNIFILVTFLRRLMIELGIYDISQLINQYGLIDEYKDYITYSKNANLENTNSLITMLNCFQDYINNYFNIKLDYKKILIL</sequence>
<evidence type="ECO:0000256" key="1">
    <source>
        <dbReference type="ARBA" id="ARBA00022763"/>
    </source>
</evidence>
<dbReference type="eggNOG" id="COG1381">
    <property type="taxonomic scope" value="Bacteria"/>
</dbReference>
<feature type="domain" description="DNA replication/recombination mediator RecO N-terminal" evidence="4">
    <location>
        <begin position="1"/>
        <end position="72"/>
    </location>
</feature>
<reference evidence="5 6" key="1">
    <citation type="journal article" date="2009" name="Stand. Genomic Sci.">
        <title>Complete genome sequence of Streptobacillus moniliformis type strain (9901T).</title>
        <authorList>
            <person name="Nolan M."/>
            <person name="Gronow S."/>
            <person name="Lapidus A."/>
            <person name="Ivanova N."/>
            <person name="Copeland A."/>
            <person name="Lucas S."/>
            <person name="Del Rio T.G."/>
            <person name="Chen F."/>
            <person name="Tice H."/>
            <person name="Pitluck S."/>
            <person name="Cheng J.F."/>
            <person name="Sims D."/>
            <person name="Meincke L."/>
            <person name="Bruce D."/>
            <person name="Goodwin L."/>
            <person name="Brettin T."/>
            <person name="Han C."/>
            <person name="Detter J.C."/>
            <person name="Ovchinikova G."/>
            <person name="Pati A."/>
            <person name="Mavromatis K."/>
            <person name="Mikhailova N."/>
            <person name="Chen A."/>
            <person name="Palaniappan K."/>
            <person name="Land M."/>
            <person name="Hauser L."/>
            <person name="Chang Y.J."/>
            <person name="Jeffries C.D."/>
            <person name="Rohde M."/>
            <person name="Sproer C."/>
            <person name="Goker M."/>
            <person name="Bristow J."/>
            <person name="Eisen J.A."/>
            <person name="Markowitz V."/>
            <person name="Hugenholtz P."/>
            <person name="Kyrpides N.C."/>
            <person name="Klenk H.P."/>
            <person name="Chain P."/>
        </authorList>
    </citation>
    <scope>NUCLEOTIDE SEQUENCE [LARGE SCALE GENOMIC DNA]</scope>
    <source>
        <strain evidence="6">ATCC 14647 / DSM 12112 / NCTC 10651 / 9901</strain>
    </source>
</reference>
<dbReference type="AlphaFoldDB" id="D1AYC9"/>
<dbReference type="GeneID" id="29672951"/>
<dbReference type="GO" id="GO:0006310">
    <property type="term" value="P:DNA recombination"/>
    <property type="evidence" value="ECO:0007669"/>
    <property type="project" value="UniProtKB-KW"/>
</dbReference>